<sequence>MPRFFLHIRQGQDLILDQEGSELPGLATAQDEALASMRLLVAERLLSSHSSRIPDAQQIEVADETGQVLATVHVHNALRPFK</sequence>
<reference evidence="2 3" key="1">
    <citation type="submission" date="2021-01" db="EMBL/GenBank/DDBJ databases">
        <title>Belnapia mucosa sp. nov. and Belnapia arida sp. nov., isolated from the Tabernas Desert (Almeria, Spain).</title>
        <authorList>
            <person name="Molina-Menor E."/>
            <person name="Vidal-Verdu A."/>
            <person name="Calonge A."/>
            <person name="Satari L."/>
            <person name="Pereto J."/>
            <person name="Porcar M."/>
        </authorList>
    </citation>
    <scope>NUCLEOTIDE SEQUENCE [LARGE SCALE GENOMIC DNA]</scope>
    <source>
        <strain evidence="2 3">T18</strain>
    </source>
</reference>
<organism evidence="2 3">
    <name type="scientific">Belnapia arida</name>
    <dbReference type="NCBI Taxonomy" id="2804533"/>
    <lineage>
        <taxon>Bacteria</taxon>
        <taxon>Pseudomonadati</taxon>
        <taxon>Pseudomonadota</taxon>
        <taxon>Alphaproteobacteria</taxon>
        <taxon>Acetobacterales</taxon>
        <taxon>Roseomonadaceae</taxon>
        <taxon>Belnapia</taxon>
    </lineage>
</organism>
<accession>A0ABS1UC86</accession>
<evidence type="ECO:0000313" key="2">
    <source>
        <dbReference type="EMBL" id="MBL6082295.1"/>
    </source>
</evidence>
<protein>
    <recommendedName>
        <fullName evidence="1">DUF6894 domain-containing protein</fullName>
    </recommendedName>
</protein>
<gene>
    <name evidence="2" type="ORF">JMJ56_30425</name>
</gene>
<proteinExistence type="predicted"/>
<comment type="caution">
    <text evidence="2">The sequence shown here is derived from an EMBL/GenBank/DDBJ whole genome shotgun (WGS) entry which is preliminary data.</text>
</comment>
<name>A0ABS1UC86_9PROT</name>
<dbReference type="RefSeq" id="WP_202835506.1">
    <property type="nucleotide sequence ID" value="NZ_JAETWB010000057.1"/>
</dbReference>
<dbReference type="InterPro" id="IPR054189">
    <property type="entry name" value="DUF6894"/>
</dbReference>
<keyword evidence="3" id="KW-1185">Reference proteome</keyword>
<dbReference type="Proteomes" id="UP000660885">
    <property type="component" value="Unassembled WGS sequence"/>
</dbReference>
<evidence type="ECO:0000259" key="1">
    <source>
        <dbReference type="Pfam" id="PF21834"/>
    </source>
</evidence>
<dbReference type="Pfam" id="PF21834">
    <property type="entry name" value="DUF6894"/>
    <property type="match status" value="1"/>
</dbReference>
<feature type="domain" description="DUF6894" evidence="1">
    <location>
        <begin position="3"/>
        <end position="74"/>
    </location>
</feature>
<dbReference type="EMBL" id="JAETWB010000057">
    <property type="protein sequence ID" value="MBL6082295.1"/>
    <property type="molecule type" value="Genomic_DNA"/>
</dbReference>
<evidence type="ECO:0000313" key="3">
    <source>
        <dbReference type="Proteomes" id="UP000660885"/>
    </source>
</evidence>